<dbReference type="SUPFAM" id="SSF51120">
    <property type="entry name" value="beta-Roll"/>
    <property type="match status" value="1"/>
</dbReference>
<sequence length="646" mass="65797">MANENVTIQQALNHGAYSPGSVITVIDTVTNFRNLTVGQIASLDQYKIDVFSVQNDTTSGSILRWNVEQARALLATGMSFNLGSVVVIADTAANIASLTSEQIDALGRAGKQVRAFDVSDNQISLSVGQLLAASNMNAVGNGFWSDDKVTLVDTADNIKALTSAQCSALASQGVVAIDVTGGALTLTLDQLNSIDAAVKFVASDEITVTGSSNDFAVLSSTMMDNYAARGVDYLHAIDAVNLTLTQAVTLAESAIGYSAGSNVIVTGPINELSPAQIAALGAKGVDMFDAVDPVVLNAAQAAALAGNGVTFAAGDNVTVRDAGANIAALSATQISALIAQGVDLIDASGNAVILSIAQASALGQAPTQSGDAIAISDNGSTIAALSAPQIQALAAQGVTALDASNDVLALSMAQIQALGGIGLNSGDAIAVADAGAALSSLTASDVAALVAKGVDSLDARDNAVTLSLDQFVALGALAFASDDLVRINGTGKGDTITGRASNEIIMGLSGNDRLSGGGGNDVLWSGLGKDVLAGGDGRDTFVFSTKLDKRSVDKVTDFDAANDTIWLENKIFKKLGSKGSEGGPAALNKNFFTVGSHAKDKNDYVFYDPRKAKLYYDEDGSGAKAAVEIASLSKNLKLTADDFRVI</sequence>
<dbReference type="InterPro" id="IPR018511">
    <property type="entry name" value="Hemolysin-typ_Ca-bd_CS"/>
</dbReference>
<organism evidence="1 2">
    <name type="scientific">Microvirga subterranea</name>
    <dbReference type="NCBI Taxonomy" id="186651"/>
    <lineage>
        <taxon>Bacteria</taxon>
        <taxon>Pseudomonadati</taxon>
        <taxon>Pseudomonadota</taxon>
        <taxon>Alphaproteobacteria</taxon>
        <taxon>Hyphomicrobiales</taxon>
        <taxon>Methylobacteriaceae</taxon>
        <taxon>Microvirga</taxon>
    </lineage>
</organism>
<dbReference type="AlphaFoldDB" id="A0A370HNW6"/>
<dbReference type="Pfam" id="PF00353">
    <property type="entry name" value="HemolysinCabind"/>
    <property type="match status" value="1"/>
</dbReference>
<evidence type="ECO:0000313" key="2">
    <source>
        <dbReference type="Proteomes" id="UP000254925"/>
    </source>
</evidence>
<dbReference type="InterPro" id="IPR001343">
    <property type="entry name" value="Hemolysn_Ca-bd"/>
</dbReference>
<gene>
    <name evidence="1" type="ORF">DES45_103171</name>
</gene>
<comment type="caution">
    <text evidence="1">The sequence shown here is derived from an EMBL/GenBank/DDBJ whole genome shotgun (WGS) entry which is preliminary data.</text>
</comment>
<dbReference type="InterPro" id="IPR011049">
    <property type="entry name" value="Serralysin-like_metalloprot_C"/>
</dbReference>
<evidence type="ECO:0008006" key="3">
    <source>
        <dbReference type="Google" id="ProtNLM"/>
    </source>
</evidence>
<accession>A0A370HNW6</accession>
<dbReference type="Proteomes" id="UP000254925">
    <property type="component" value="Unassembled WGS sequence"/>
</dbReference>
<dbReference type="PROSITE" id="PS00330">
    <property type="entry name" value="HEMOLYSIN_CALCIUM"/>
    <property type="match status" value="1"/>
</dbReference>
<dbReference type="GO" id="GO:0005509">
    <property type="term" value="F:calcium ion binding"/>
    <property type="evidence" value="ECO:0007669"/>
    <property type="project" value="InterPro"/>
</dbReference>
<dbReference type="RefSeq" id="WP_170151435.1">
    <property type="nucleotide sequence ID" value="NZ_QQBB01000003.1"/>
</dbReference>
<evidence type="ECO:0000313" key="1">
    <source>
        <dbReference type="EMBL" id="RDI59915.1"/>
    </source>
</evidence>
<dbReference type="EMBL" id="QQBB01000003">
    <property type="protein sequence ID" value="RDI59915.1"/>
    <property type="molecule type" value="Genomic_DNA"/>
</dbReference>
<name>A0A370HNW6_9HYPH</name>
<protein>
    <recommendedName>
        <fullName evidence="3">Ca2+-binding RTX toxin-like protein</fullName>
    </recommendedName>
</protein>
<keyword evidence="2" id="KW-1185">Reference proteome</keyword>
<dbReference type="PRINTS" id="PR00313">
    <property type="entry name" value="CABNDNGRPT"/>
</dbReference>
<reference evidence="1 2" key="1">
    <citation type="submission" date="2018-07" db="EMBL/GenBank/DDBJ databases">
        <title>Genomic Encyclopedia of Type Strains, Phase IV (KMG-IV): sequencing the most valuable type-strain genomes for metagenomic binning, comparative biology and taxonomic classification.</title>
        <authorList>
            <person name="Goeker M."/>
        </authorList>
    </citation>
    <scope>NUCLEOTIDE SEQUENCE [LARGE SCALE GENOMIC DNA]</scope>
    <source>
        <strain evidence="1 2">DSM 14364</strain>
    </source>
</reference>
<proteinExistence type="predicted"/>
<dbReference type="Gene3D" id="2.150.10.10">
    <property type="entry name" value="Serralysin-like metalloprotease, C-terminal"/>
    <property type="match status" value="1"/>
</dbReference>